<feature type="transmembrane region" description="Helical" evidence="7">
    <location>
        <begin position="178"/>
        <end position="207"/>
    </location>
</feature>
<feature type="transmembrane region" description="Helical" evidence="7">
    <location>
        <begin position="136"/>
        <end position="158"/>
    </location>
</feature>
<organism evidence="8 9">
    <name type="scientific">Trinickia symbiotica</name>
    <dbReference type="NCBI Taxonomy" id="863227"/>
    <lineage>
        <taxon>Bacteria</taxon>
        <taxon>Pseudomonadati</taxon>
        <taxon>Pseudomonadota</taxon>
        <taxon>Betaproteobacteria</taxon>
        <taxon>Burkholderiales</taxon>
        <taxon>Burkholderiaceae</taxon>
        <taxon>Trinickia</taxon>
    </lineage>
</organism>
<feature type="transmembrane region" description="Helical" evidence="7">
    <location>
        <begin position="82"/>
        <end position="104"/>
    </location>
</feature>
<comment type="similarity">
    <text evidence="2">Belongs to the FliR/MopE/SpaR family.</text>
</comment>
<keyword evidence="3" id="KW-1003">Cell membrane</keyword>
<dbReference type="Proteomes" id="UP000240638">
    <property type="component" value="Unassembled WGS sequence"/>
</dbReference>
<evidence type="ECO:0008006" key="10">
    <source>
        <dbReference type="Google" id="ProtNLM"/>
    </source>
</evidence>
<reference evidence="8 9" key="1">
    <citation type="submission" date="2018-03" db="EMBL/GenBank/DDBJ databases">
        <title>Whole genome analyses suggest that Burkholderia sensu lato contains two further novel genera in the rhizoxinica-symbiotica group Mycetohabitans gen. nov., and Trinickia gen. nov.: implications for the evolution of diazotrophy and nodulation in the Burkholderiaceae.</title>
        <authorList>
            <person name="Estrada De Los Santos P."/>
            <person name="Palmer M."/>
            <person name="Chavez-Ramirez B."/>
            <person name="Steenkamp E.T."/>
            <person name="Hirsch A.M."/>
            <person name="Manyaka P."/>
            <person name="Maluk M."/>
            <person name="Lafos M."/>
            <person name="Crook M."/>
            <person name="Gross E."/>
            <person name="Simon M.F."/>
            <person name="Bueno Dos Reis Junior F."/>
            <person name="Poole P.S."/>
            <person name="Venter S.N."/>
            <person name="James E.K."/>
        </authorList>
    </citation>
    <scope>NUCLEOTIDE SEQUENCE [LARGE SCALE GENOMIC DNA]</scope>
    <source>
        <strain evidence="8 9">JPY-366</strain>
    </source>
</reference>
<feature type="transmembrane region" description="Helical" evidence="7">
    <location>
        <begin position="12"/>
        <end position="33"/>
    </location>
</feature>
<dbReference type="EMBL" id="PYUC01000022">
    <property type="protein sequence ID" value="PTB17188.1"/>
    <property type="molecule type" value="Genomic_DNA"/>
</dbReference>
<dbReference type="Pfam" id="PF01311">
    <property type="entry name" value="Bac_export_1"/>
    <property type="match status" value="1"/>
</dbReference>
<dbReference type="InterPro" id="IPR002010">
    <property type="entry name" value="T3SS_IM_R"/>
</dbReference>
<accession>A0A2T3XKY5</accession>
<dbReference type="RefSeq" id="WP_107154061.1">
    <property type="nucleotide sequence ID" value="NZ_PYUC01000022.1"/>
</dbReference>
<sequence length="264" mass="27108">MMIEFAAVALPYVLSLGLAAARWVPALILVPAFSPQALSVSTRGAIALALALPVAPSMLPLLQAAPLPSVVLALLAGKELALGFVIAATLAVPLWAIEAVGVYVDYQRGANPQALDPGASPDASTTALVLQRASCVYLMQAGAFHSLLGAVYASFAVWPPLELLPSLPDNLWQTVEPLLRGLVGFTATLALPYLLALGLIEGSFALLARANPRFPAYVAALPFKSVAALLLVALSLPTALQAVHDVVAGHADAIAGTAPNASSK</sequence>
<dbReference type="AlphaFoldDB" id="A0A2T3XKY5"/>
<evidence type="ECO:0000256" key="7">
    <source>
        <dbReference type="SAM" id="Phobius"/>
    </source>
</evidence>
<evidence type="ECO:0000256" key="4">
    <source>
        <dbReference type="ARBA" id="ARBA00022692"/>
    </source>
</evidence>
<evidence type="ECO:0000256" key="5">
    <source>
        <dbReference type="ARBA" id="ARBA00022989"/>
    </source>
</evidence>
<dbReference type="GO" id="GO:0005886">
    <property type="term" value="C:plasma membrane"/>
    <property type="evidence" value="ECO:0007669"/>
    <property type="project" value="UniProtKB-SubCell"/>
</dbReference>
<gene>
    <name evidence="8" type="ORF">C9I57_29380</name>
</gene>
<dbReference type="PANTHER" id="PTHR30065:SF1">
    <property type="entry name" value="SURFACE PRESENTATION OF ANTIGENS PROTEIN SPAR"/>
    <property type="match status" value="1"/>
</dbReference>
<evidence type="ECO:0000313" key="9">
    <source>
        <dbReference type="Proteomes" id="UP000240638"/>
    </source>
</evidence>
<comment type="subcellular location">
    <subcellularLocation>
        <location evidence="1">Cell membrane</location>
        <topology evidence="1">Multi-pass membrane protein</topology>
    </subcellularLocation>
</comment>
<evidence type="ECO:0000256" key="1">
    <source>
        <dbReference type="ARBA" id="ARBA00004651"/>
    </source>
</evidence>
<evidence type="ECO:0000313" key="8">
    <source>
        <dbReference type="EMBL" id="PTB17188.1"/>
    </source>
</evidence>
<proteinExistence type="inferred from homology"/>
<keyword evidence="4 7" id="KW-0812">Transmembrane</keyword>
<feature type="transmembrane region" description="Helical" evidence="7">
    <location>
        <begin position="45"/>
        <end position="62"/>
    </location>
</feature>
<keyword evidence="5 7" id="KW-1133">Transmembrane helix</keyword>
<evidence type="ECO:0000256" key="3">
    <source>
        <dbReference type="ARBA" id="ARBA00022475"/>
    </source>
</evidence>
<name>A0A2T3XKY5_9BURK</name>
<comment type="caution">
    <text evidence="8">The sequence shown here is derived from an EMBL/GenBank/DDBJ whole genome shotgun (WGS) entry which is preliminary data.</text>
</comment>
<protein>
    <recommendedName>
        <fullName evidence="10">EscT/YscT/HrcT family type III secretion system export apparatus protein</fullName>
    </recommendedName>
</protein>
<dbReference type="PANTHER" id="PTHR30065">
    <property type="entry name" value="FLAGELLAR BIOSYNTHETIC PROTEIN FLIR"/>
    <property type="match status" value="1"/>
</dbReference>
<feature type="transmembrane region" description="Helical" evidence="7">
    <location>
        <begin position="214"/>
        <end position="236"/>
    </location>
</feature>
<dbReference type="PRINTS" id="PR00953">
    <property type="entry name" value="TYPE3IMRPROT"/>
</dbReference>
<evidence type="ECO:0000256" key="2">
    <source>
        <dbReference type="ARBA" id="ARBA00009772"/>
    </source>
</evidence>
<evidence type="ECO:0000256" key="6">
    <source>
        <dbReference type="ARBA" id="ARBA00023136"/>
    </source>
</evidence>
<dbReference type="GO" id="GO:0006605">
    <property type="term" value="P:protein targeting"/>
    <property type="evidence" value="ECO:0007669"/>
    <property type="project" value="InterPro"/>
</dbReference>
<keyword evidence="6 7" id="KW-0472">Membrane</keyword>